<dbReference type="Gene3D" id="3.40.50.1820">
    <property type="entry name" value="alpha/beta hydrolase"/>
    <property type="match status" value="1"/>
</dbReference>
<reference evidence="2" key="2">
    <citation type="journal article" date="2023" name="Science">
        <title>Genomic signatures of disease resistance in endangered staghorn corals.</title>
        <authorList>
            <person name="Vollmer S.V."/>
            <person name="Selwyn J.D."/>
            <person name="Despard B.A."/>
            <person name="Roesel C.L."/>
        </authorList>
    </citation>
    <scope>NUCLEOTIDE SEQUENCE</scope>
    <source>
        <strain evidence="2">K2</strain>
    </source>
</reference>
<dbReference type="Proteomes" id="UP001249851">
    <property type="component" value="Unassembled WGS sequence"/>
</dbReference>
<name>A0AAD9V565_ACRCE</name>
<dbReference type="GO" id="GO:0006508">
    <property type="term" value="P:proteolysis"/>
    <property type="evidence" value="ECO:0007669"/>
    <property type="project" value="UniProtKB-KW"/>
</dbReference>
<sequence>MQVFRLAKLSTFPLRPLSSVLAVRSLSTLSFISRLFGISAGEPNAKRVPNQQVIHGVELQDDFSWLKQRGSKAVRNYIKAENRYAAEVLADTKSFQEQLTKEMSEWIEKHCDDESVPEELDGFVYYISNPPENSFLPVYCRRRILEDGSYGHPEIILNQNELRERYSYVSIPLIKMSPSRRFVAFLLDRKGEGTFSCYITEAYEGQMNTIDVIHNIVNFEWGSDDLTIFYTRPDSMRRPYSLLRHTTCQSIFQDVVLHEENDEREVRKVIVENGGKHPAGSSALLYLPRAVGRRVMKSVETAYKVTKIKTALKIHGSTDPTVKLVKNWDENSASKGRHSVLADAVKYAREFGLDLDLTKPRATCQVVSTGDEIIDNKIPDALKNAITSRLQQEVMDQKWQGKITAARWEDQDLSLKECYTWLKGWKAVPTHTIAGIEELHQQLLPTKIYHQKKTGFNTTDDIMCRMCGEKPECLAHVLAGCSVLARTKYLSRHNAALKIAFFEMLKDMDLIESNPPWYSLVQPKPVYQNDRAQAYWDVPVYAESTVVKSNRVDVRLVDKEKKEVLLMEMTCLWIGNRGKKETEKTTKYAPLRWEMKDRYPGYVVKQINIIVDVLGGYSLEVRNKMKELFGEKRARECLMKMQKSILSSTLNIARCFKEWAVGREHLQLGIGHGDGGISMCSRTVVNEDNLLVGKQLKEQKELERAEGWKNKPLHGQFLRQTEKISDDASWDWLRKGDLKKETEGMITAAQDQTLRTTVMLLKPRMCGEKDESMGHLIGECSKLAQAEYKHRHDNVARMIHWNIAHSYGLDVSSKWNEHKPEGVIQNDHVKLLWDFNIQTSTYIQARRPDVVVVDREKKTCNIIDIAVSVDAGIVKKEKENVEKYQDLRREVARLWNVKAKVVPIVVGALGAVTPNLSKHLDAIAGVYAEHQEVRANRVDVRIINHKTKQVITLEMSCPRIGNRKKKNEEKTLKYGPLRWELKQRYPGYEVQQYNIIIALTLGLTLETSAF</sequence>
<feature type="domain" description="Peptidase S9A N-terminal" evidence="1">
    <location>
        <begin position="43"/>
        <end position="265"/>
    </location>
</feature>
<keyword evidence="2" id="KW-0645">Protease</keyword>
<dbReference type="SUPFAM" id="SSF50993">
    <property type="entry name" value="Peptidase/esterase 'gauge' domain"/>
    <property type="match status" value="1"/>
</dbReference>
<dbReference type="InterPro" id="IPR029058">
    <property type="entry name" value="AB_hydrolase_fold"/>
</dbReference>
<dbReference type="InterPro" id="IPR023302">
    <property type="entry name" value="Pept_S9A_N"/>
</dbReference>
<dbReference type="PANTHER" id="PTHR35450">
    <property type="entry name" value="REVERSE TRANSCRIPTASE DOMAIN-CONTAINING PROTEIN"/>
    <property type="match status" value="1"/>
</dbReference>
<dbReference type="Pfam" id="PF02897">
    <property type="entry name" value="Peptidase_S9_N"/>
    <property type="match status" value="1"/>
</dbReference>
<evidence type="ECO:0000259" key="1">
    <source>
        <dbReference type="Pfam" id="PF02897"/>
    </source>
</evidence>
<protein>
    <submittedName>
        <fullName evidence="2">Protease 2</fullName>
    </submittedName>
</protein>
<proteinExistence type="predicted"/>
<accession>A0AAD9V565</accession>
<dbReference type="EMBL" id="JARQWQ010000031">
    <property type="protein sequence ID" value="KAK2561679.1"/>
    <property type="molecule type" value="Genomic_DNA"/>
</dbReference>
<dbReference type="GO" id="GO:0004252">
    <property type="term" value="F:serine-type endopeptidase activity"/>
    <property type="evidence" value="ECO:0007669"/>
    <property type="project" value="InterPro"/>
</dbReference>
<dbReference type="Gene3D" id="2.130.10.120">
    <property type="entry name" value="Prolyl oligopeptidase, N-terminal domain"/>
    <property type="match status" value="1"/>
</dbReference>
<dbReference type="AlphaFoldDB" id="A0AAD9V565"/>
<comment type="caution">
    <text evidence="2">The sequence shown here is derived from an EMBL/GenBank/DDBJ whole genome shotgun (WGS) entry which is preliminary data.</text>
</comment>
<keyword evidence="3" id="KW-1185">Reference proteome</keyword>
<gene>
    <name evidence="2" type="ORF">P5673_015032</name>
</gene>
<reference evidence="2" key="1">
    <citation type="journal article" date="2023" name="G3 (Bethesda)">
        <title>Whole genome assembly and annotation of the endangered Caribbean coral Acropora cervicornis.</title>
        <authorList>
            <person name="Selwyn J.D."/>
            <person name="Vollmer S.V."/>
        </authorList>
    </citation>
    <scope>NUCLEOTIDE SEQUENCE</scope>
    <source>
        <strain evidence="2">K2</strain>
    </source>
</reference>
<organism evidence="2 3">
    <name type="scientific">Acropora cervicornis</name>
    <name type="common">Staghorn coral</name>
    <dbReference type="NCBI Taxonomy" id="6130"/>
    <lineage>
        <taxon>Eukaryota</taxon>
        <taxon>Metazoa</taxon>
        <taxon>Cnidaria</taxon>
        <taxon>Anthozoa</taxon>
        <taxon>Hexacorallia</taxon>
        <taxon>Scleractinia</taxon>
        <taxon>Astrocoeniina</taxon>
        <taxon>Acroporidae</taxon>
        <taxon>Acropora</taxon>
    </lineage>
</organism>
<evidence type="ECO:0000313" key="3">
    <source>
        <dbReference type="Proteomes" id="UP001249851"/>
    </source>
</evidence>
<dbReference type="PANTHER" id="PTHR35450:SF2">
    <property type="entry name" value="REVERSE TRANSCRIPTASE DOMAIN-CONTAINING PROTEIN"/>
    <property type="match status" value="1"/>
</dbReference>
<keyword evidence="2" id="KW-0378">Hydrolase</keyword>
<evidence type="ECO:0000313" key="2">
    <source>
        <dbReference type="EMBL" id="KAK2561679.1"/>
    </source>
</evidence>